<evidence type="ECO:0000256" key="5">
    <source>
        <dbReference type="ARBA" id="ARBA00022801"/>
    </source>
</evidence>
<feature type="domain" description="Ubiquitin-like protease family profile" evidence="6">
    <location>
        <begin position="1"/>
        <end position="76"/>
    </location>
</feature>
<organism evidence="7 8">
    <name type="scientific">Dryococelus australis</name>
    <dbReference type="NCBI Taxonomy" id="614101"/>
    <lineage>
        <taxon>Eukaryota</taxon>
        <taxon>Metazoa</taxon>
        <taxon>Ecdysozoa</taxon>
        <taxon>Arthropoda</taxon>
        <taxon>Hexapoda</taxon>
        <taxon>Insecta</taxon>
        <taxon>Pterygota</taxon>
        <taxon>Neoptera</taxon>
        <taxon>Polyneoptera</taxon>
        <taxon>Phasmatodea</taxon>
        <taxon>Verophasmatodea</taxon>
        <taxon>Anareolatae</taxon>
        <taxon>Phasmatidae</taxon>
        <taxon>Eurycanthinae</taxon>
        <taxon>Dryococelus</taxon>
    </lineage>
</organism>
<dbReference type="Pfam" id="PF02902">
    <property type="entry name" value="Peptidase_C48"/>
    <property type="match status" value="1"/>
</dbReference>
<dbReference type="PANTHER" id="PTHR46896">
    <property type="entry name" value="SENTRIN-SPECIFIC PROTEASE"/>
    <property type="match status" value="1"/>
</dbReference>
<dbReference type="InterPro" id="IPR003653">
    <property type="entry name" value="Peptidase_C48_C"/>
</dbReference>
<dbReference type="InterPro" id="IPR038765">
    <property type="entry name" value="Papain-like_cys_pep_sf"/>
</dbReference>
<evidence type="ECO:0000259" key="6">
    <source>
        <dbReference type="PROSITE" id="PS50600"/>
    </source>
</evidence>
<dbReference type="InterPro" id="IPR051947">
    <property type="entry name" value="Sentrin-specific_protease"/>
</dbReference>
<gene>
    <name evidence="7" type="ORF">PR048_009945</name>
</gene>
<comment type="caution">
    <text evidence="7">The sequence shown here is derived from an EMBL/GenBank/DDBJ whole genome shotgun (WGS) entry which is preliminary data.</text>
</comment>
<dbReference type="PANTHER" id="PTHR46896:SF3">
    <property type="entry name" value="FI06413P-RELATED"/>
    <property type="match status" value="1"/>
</dbReference>
<evidence type="ECO:0000256" key="4">
    <source>
        <dbReference type="ARBA" id="ARBA00022786"/>
    </source>
</evidence>
<keyword evidence="4" id="KW-0833">Ubl conjugation pathway</keyword>
<proteinExistence type="inferred from homology"/>
<evidence type="ECO:0000313" key="8">
    <source>
        <dbReference type="Proteomes" id="UP001159363"/>
    </source>
</evidence>
<protein>
    <recommendedName>
        <fullName evidence="6">Ubiquitin-like protease family profile domain-containing protein</fullName>
    </recommendedName>
</protein>
<sequence length="88" mass="10081">MCPYRPCILIFDSLSGTSRVRVVATLRDYLRVEFKVKEGREREFSKDTMKGACPKVPQQTNFTDCGLYVLQFAEAFFKVTFSTCHISA</sequence>
<evidence type="ECO:0000256" key="2">
    <source>
        <dbReference type="ARBA" id="ARBA00022553"/>
    </source>
</evidence>
<comment type="similarity">
    <text evidence="1">Belongs to the peptidase C48 family.</text>
</comment>
<keyword evidence="3" id="KW-0645">Protease</keyword>
<evidence type="ECO:0000313" key="7">
    <source>
        <dbReference type="EMBL" id="KAJ8890436.1"/>
    </source>
</evidence>
<dbReference type="Gene3D" id="3.40.395.10">
    <property type="entry name" value="Adenoviral Proteinase, Chain A"/>
    <property type="match status" value="1"/>
</dbReference>
<dbReference type="SUPFAM" id="SSF54001">
    <property type="entry name" value="Cysteine proteinases"/>
    <property type="match status" value="1"/>
</dbReference>
<keyword evidence="8" id="KW-1185">Reference proteome</keyword>
<evidence type="ECO:0000256" key="3">
    <source>
        <dbReference type="ARBA" id="ARBA00022670"/>
    </source>
</evidence>
<name>A0ABQ9I232_9NEOP</name>
<keyword evidence="5" id="KW-0378">Hydrolase</keyword>
<reference evidence="7 8" key="1">
    <citation type="submission" date="2023-02" db="EMBL/GenBank/DDBJ databases">
        <title>LHISI_Scaffold_Assembly.</title>
        <authorList>
            <person name="Stuart O.P."/>
            <person name="Cleave R."/>
            <person name="Magrath M.J.L."/>
            <person name="Mikheyev A.S."/>
        </authorList>
    </citation>
    <scope>NUCLEOTIDE SEQUENCE [LARGE SCALE GENOMIC DNA]</scope>
    <source>
        <strain evidence="7">Daus_M_001</strain>
        <tissue evidence="7">Leg muscle</tissue>
    </source>
</reference>
<keyword evidence="2" id="KW-0597">Phosphoprotein</keyword>
<accession>A0ABQ9I232</accession>
<evidence type="ECO:0000256" key="1">
    <source>
        <dbReference type="ARBA" id="ARBA00005234"/>
    </source>
</evidence>
<dbReference type="Proteomes" id="UP001159363">
    <property type="component" value="Chromosome 3"/>
</dbReference>
<dbReference type="PROSITE" id="PS50600">
    <property type="entry name" value="ULP_PROTEASE"/>
    <property type="match status" value="1"/>
</dbReference>
<dbReference type="EMBL" id="JARBHB010000003">
    <property type="protein sequence ID" value="KAJ8890436.1"/>
    <property type="molecule type" value="Genomic_DNA"/>
</dbReference>